<feature type="region of interest" description="Disordered" evidence="1">
    <location>
        <begin position="1"/>
        <end position="42"/>
    </location>
</feature>
<accession>A0A5C6DYL2</accession>
<evidence type="ECO:0000313" key="3">
    <source>
        <dbReference type="EMBL" id="TWU41692.1"/>
    </source>
</evidence>
<evidence type="ECO:0000259" key="2">
    <source>
        <dbReference type="Pfam" id="PF13546"/>
    </source>
</evidence>
<sequence length="487" mass="54810">MANRNPKGRPPQPQHAGKSKPSRHDKRKRLGKHNPNRQYTVGANVPLTGTVANMAAAMSRLLDSRMAFRLPIVIAGAMLAGGRRTAASWFRCAGVKEDWDRFYDLLQSIGKNASELMLPILIVVLKQFDPGEGGFWKMAIDDSPTKRFGPCVEAANIHHNPTPGPGDGDWLYGHNWVCLAMLLSHPIFGVIALPLRSLLYVRKIDIDKLKERYGWEFRTKHQLALELLHHVIGLLRASGSKAGIAVVFDGAYAAAELIRPLMAEGVVVVTRLRRDAKLFDVPVNNAGRRGRPRKYGKNRISLAKRACHRDGWQTICYACRGVMAEGRYKTFLATSHVVGGAVRVVLVEHARGNWAAYISTEPAMSVDAILQLVSDRWAIEEQFHDVKEVWGAGEQQVRNVWSSIGCWNLCGWLYGLVELACWDETAEQLVDRRDRPWDNPSRRPSHADRRRRIAREMLRSEFLSDLQNAADQAKIRDRLERLLFLAA</sequence>
<dbReference type="Proteomes" id="UP000318288">
    <property type="component" value="Unassembled WGS sequence"/>
</dbReference>
<dbReference type="RefSeq" id="WP_146462660.1">
    <property type="nucleotide sequence ID" value="NZ_SJPW01000030.1"/>
</dbReference>
<organism evidence="3 4">
    <name type="scientific">Rubripirellula tenax</name>
    <dbReference type="NCBI Taxonomy" id="2528015"/>
    <lineage>
        <taxon>Bacteria</taxon>
        <taxon>Pseudomonadati</taxon>
        <taxon>Planctomycetota</taxon>
        <taxon>Planctomycetia</taxon>
        <taxon>Pirellulales</taxon>
        <taxon>Pirellulaceae</taxon>
        <taxon>Rubripirellula</taxon>
    </lineage>
</organism>
<dbReference type="InterPro" id="IPR012337">
    <property type="entry name" value="RNaseH-like_sf"/>
</dbReference>
<evidence type="ECO:0000313" key="4">
    <source>
        <dbReference type="Proteomes" id="UP000318288"/>
    </source>
</evidence>
<dbReference type="OrthoDB" id="292045at2"/>
<dbReference type="EMBL" id="SJPW01000030">
    <property type="protein sequence ID" value="TWU41692.1"/>
    <property type="molecule type" value="Genomic_DNA"/>
</dbReference>
<evidence type="ECO:0000256" key="1">
    <source>
        <dbReference type="SAM" id="MobiDB-lite"/>
    </source>
</evidence>
<protein>
    <submittedName>
        <fullName evidence="3">Transposase DDE domain protein</fullName>
    </submittedName>
</protein>
<keyword evidence="4" id="KW-1185">Reference proteome</keyword>
<gene>
    <name evidence="3" type="ORF">Poly51_63810</name>
</gene>
<feature type="compositionally biased region" description="Basic residues" evidence="1">
    <location>
        <begin position="17"/>
        <end position="35"/>
    </location>
</feature>
<comment type="caution">
    <text evidence="3">The sequence shown here is derived from an EMBL/GenBank/DDBJ whole genome shotgun (WGS) entry which is preliminary data.</text>
</comment>
<feature type="domain" description="Transposase IS701-like DDE" evidence="2">
    <location>
        <begin position="69"/>
        <end position="299"/>
    </location>
</feature>
<reference evidence="3 4" key="1">
    <citation type="submission" date="2019-02" db="EMBL/GenBank/DDBJ databases">
        <title>Deep-cultivation of Planctomycetes and their phenomic and genomic characterization uncovers novel biology.</title>
        <authorList>
            <person name="Wiegand S."/>
            <person name="Jogler M."/>
            <person name="Boedeker C."/>
            <person name="Pinto D."/>
            <person name="Vollmers J."/>
            <person name="Rivas-Marin E."/>
            <person name="Kohn T."/>
            <person name="Peeters S.H."/>
            <person name="Heuer A."/>
            <person name="Rast P."/>
            <person name="Oberbeckmann S."/>
            <person name="Bunk B."/>
            <person name="Jeske O."/>
            <person name="Meyerdierks A."/>
            <person name="Storesund J.E."/>
            <person name="Kallscheuer N."/>
            <person name="Luecker S."/>
            <person name="Lage O.M."/>
            <person name="Pohl T."/>
            <person name="Merkel B.J."/>
            <person name="Hornburger P."/>
            <person name="Mueller R.-W."/>
            <person name="Bruemmer F."/>
            <person name="Labrenz M."/>
            <person name="Spormann A.M."/>
            <person name="Op Den Camp H."/>
            <person name="Overmann J."/>
            <person name="Amann R."/>
            <person name="Jetten M.S.M."/>
            <person name="Mascher T."/>
            <person name="Medema M.H."/>
            <person name="Devos D.P."/>
            <person name="Kaster A.-K."/>
            <person name="Ovreas L."/>
            <person name="Rohde M."/>
            <person name="Galperin M.Y."/>
            <person name="Jogler C."/>
        </authorList>
    </citation>
    <scope>NUCLEOTIDE SEQUENCE [LARGE SCALE GENOMIC DNA]</scope>
    <source>
        <strain evidence="3 4">Poly51</strain>
    </source>
</reference>
<dbReference type="SUPFAM" id="SSF53098">
    <property type="entry name" value="Ribonuclease H-like"/>
    <property type="match status" value="1"/>
</dbReference>
<dbReference type="Pfam" id="PF13546">
    <property type="entry name" value="DDE_5"/>
    <property type="match status" value="1"/>
</dbReference>
<proteinExistence type="predicted"/>
<dbReference type="InterPro" id="IPR038721">
    <property type="entry name" value="IS701-like_DDE_dom"/>
</dbReference>
<dbReference type="AlphaFoldDB" id="A0A5C6DYL2"/>
<name>A0A5C6DYL2_9BACT</name>